<dbReference type="Proteomes" id="UP000664132">
    <property type="component" value="Unassembled WGS sequence"/>
</dbReference>
<evidence type="ECO:0000313" key="1">
    <source>
        <dbReference type="EMBL" id="KAG4414564.1"/>
    </source>
</evidence>
<dbReference type="AlphaFoldDB" id="A0A8H7T6Y3"/>
<accession>A0A8H7T6Y3</accession>
<keyword evidence="2" id="KW-1185">Reference proteome</keyword>
<evidence type="ECO:0000313" key="2">
    <source>
        <dbReference type="Proteomes" id="UP000664132"/>
    </source>
</evidence>
<name>A0A8H7T6Y3_9HELO</name>
<organism evidence="1 2">
    <name type="scientific">Cadophora malorum</name>
    <dbReference type="NCBI Taxonomy" id="108018"/>
    <lineage>
        <taxon>Eukaryota</taxon>
        <taxon>Fungi</taxon>
        <taxon>Dikarya</taxon>
        <taxon>Ascomycota</taxon>
        <taxon>Pezizomycotina</taxon>
        <taxon>Leotiomycetes</taxon>
        <taxon>Helotiales</taxon>
        <taxon>Ploettnerulaceae</taxon>
        <taxon>Cadophora</taxon>
    </lineage>
</organism>
<comment type="caution">
    <text evidence="1">The sequence shown here is derived from an EMBL/GenBank/DDBJ whole genome shotgun (WGS) entry which is preliminary data.</text>
</comment>
<proteinExistence type="predicted"/>
<protein>
    <submittedName>
        <fullName evidence="1">Uncharacterized protein</fullName>
    </submittedName>
</protein>
<dbReference type="OrthoDB" id="3556472at2759"/>
<dbReference type="EMBL" id="JAFJYH010000259">
    <property type="protein sequence ID" value="KAG4414564.1"/>
    <property type="molecule type" value="Genomic_DNA"/>
</dbReference>
<reference evidence="1" key="1">
    <citation type="submission" date="2021-02" db="EMBL/GenBank/DDBJ databases">
        <title>Genome sequence Cadophora malorum strain M34.</title>
        <authorList>
            <person name="Stefanovic E."/>
            <person name="Vu D."/>
            <person name="Scully C."/>
            <person name="Dijksterhuis J."/>
            <person name="Roader J."/>
            <person name="Houbraken J."/>
        </authorList>
    </citation>
    <scope>NUCLEOTIDE SEQUENCE</scope>
    <source>
        <strain evidence="1">M34</strain>
    </source>
</reference>
<gene>
    <name evidence="1" type="ORF">IFR04_012312</name>
</gene>
<sequence length="255" mass="28503">MSLEEIEQILYIKNIPNVDQLDEIKQVYMAMAPQVARYKEAWRKLQASVEVSGLTRGWIQATNYEPRLIQNEKEDEEMEDEWATAQEVYTRIAPIMENILSGDDDIKLHLEILDPNKAIAWNWVSWLKPLPEAPKPLAFGGDGTAPTGTAPAGVAVGGITDYGTRRGEIGTELYELTNSNARKPGFTENGEMIMGHNVKYFRKGDKKGQAYSGKNLINISPGAGAYMSKSDYIEPNFTQSFSNSKYVKPHAIKAK</sequence>